<keyword evidence="3" id="KW-0418">Kinase</keyword>
<sequence>MAQLTTPPVGEVISPIGYALAHEGKDVRDAALQVLDASVHISTGVAYIGEECAPLEVEGFRIGVYPVTNAQYQRFLQDTGHTPPQDWTDGIYPANRGDHPVVWITCEDADAYAHYVGGRLPTFPEWQYAARGADDRLFPWGYEVDRPRCNTAELGAGTTTPVVSFRDGVSPFGCYDMVGNVWEWTDTPYDDEDNFRVACGGAWYYNHDYSTCTSYDFFSNGYAEFVIGFRIAW</sequence>
<evidence type="ECO:0000259" key="2">
    <source>
        <dbReference type="Pfam" id="PF03781"/>
    </source>
</evidence>
<reference evidence="3" key="1">
    <citation type="submission" date="2023-03" db="EMBL/GenBank/DDBJ databases">
        <authorList>
            <person name="Steffen K."/>
            <person name="Cardenas P."/>
        </authorList>
    </citation>
    <scope>NUCLEOTIDE SEQUENCE</scope>
</reference>
<keyword evidence="4" id="KW-1185">Reference proteome</keyword>
<accession>A0AA35WYV5</accession>
<feature type="domain" description="Sulfatase-modifying factor enzyme-like" evidence="2">
    <location>
        <begin position="56"/>
        <end position="232"/>
    </location>
</feature>
<dbReference type="InterPro" id="IPR005532">
    <property type="entry name" value="SUMF_dom"/>
</dbReference>
<evidence type="ECO:0000256" key="1">
    <source>
        <dbReference type="ARBA" id="ARBA00005310"/>
    </source>
</evidence>
<dbReference type="InterPro" id="IPR051043">
    <property type="entry name" value="Sulfatase_Mod_Factor_Kinase"/>
</dbReference>
<dbReference type="InterPro" id="IPR042095">
    <property type="entry name" value="SUMF_sf"/>
</dbReference>
<dbReference type="Pfam" id="PF03781">
    <property type="entry name" value="FGE-sulfatase"/>
    <property type="match status" value="1"/>
</dbReference>
<protein>
    <submittedName>
        <fullName evidence="3">Serine/threonine-protein kinase Pkn1</fullName>
    </submittedName>
</protein>
<evidence type="ECO:0000313" key="3">
    <source>
        <dbReference type="EMBL" id="CAI8033686.1"/>
    </source>
</evidence>
<proteinExistence type="inferred from homology"/>
<dbReference type="PANTHER" id="PTHR23150:SF19">
    <property type="entry name" value="FORMYLGLYCINE-GENERATING ENZYME"/>
    <property type="match status" value="1"/>
</dbReference>
<dbReference type="AlphaFoldDB" id="A0AA35WYV5"/>
<keyword evidence="3" id="KW-0808">Transferase</keyword>
<dbReference type="GO" id="GO:0120147">
    <property type="term" value="F:formylglycine-generating oxidase activity"/>
    <property type="evidence" value="ECO:0007669"/>
    <property type="project" value="TreeGrafter"/>
</dbReference>
<comment type="caution">
    <text evidence="3">The sequence shown here is derived from an EMBL/GenBank/DDBJ whole genome shotgun (WGS) entry which is preliminary data.</text>
</comment>
<dbReference type="Proteomes" id="UP001174909">
    <property type="component" value="Unassembled WGS sequence"/>
</dbReference>
<dbReference type="EMBL" id="CASHTH010002684">
    <property type="protein sequence ID" value="CAI8033686.1"/>
    <property type="molecule type" value="Genomic_DNA"/>
</dbReference>
<dbReference type="SUPFAM" id="SSF56436">
    <property type="entry name" value="C-type lectin-like"/>
    <property type="match status" value="1"/>
</dbReference>
<comment type="similarity">
    <text evidence="1">Belongs to the sulfatase-modifying factor family.</text>
</comment>
<name>A0AA35WYV5_GEOBA</name>
<dbReference type="GO" id="GO:0016301">
    <property type="term" value="F:kinase activity"/>
    <property type="evidence" value="ECO:0007669"/>
    <property type="project" value="UniProtKB-KW"/>
</dbReference>
<dbReference type="InterPro" id="IPR016187">
    <property type="entry name" value="CTDL_fold"/>
</dbReference>
<evidence type="ECO:0000313" key="4">
    <source>
        <dbReference type="Proteomes" id="UP001174909"/>
    </source>
</evidence>
<dbReference type="Gene3D" id="3.90.1580.10">
    <property type="entry name" value="paralog of FGE (formylglycine-generating enzyme)"/>
    <property type="match status" value="1"/>
</dbReference>
<gene>
    <name evidence="3" type="ORF">GBAR_LOCUS18999</name>
</gene>
<dbReference type="PANTHER" id="PTHR23150">
    <property type="entry name" value="SULFATASE MODIFYING FACTOR 1, 2"/>
    <property type="match status" value="1"/>
</dbReference>
<organism evidence="3 4">
    <name type="scientific">Geodia barretti</name>
    <name type="common">Barrett's horny sponge</name>
    <dbReference type="NCBI Taxonomy" id="519541"/>
    <lineage>
        <taxon>Eukaryota</taxon>
        <taxon>Metazoa</taxon>
        <taxon>Porifera</taxon>
        <taxon>Demospongiae</taxon>
        <taxon>Heteroscleromorpha</taxon>
        <taxon>Tetractinellida</taxon>
        <taxon>Astrophorina</taxon>
        <taxon>Geodiidae</taxon>
        <taxon>Geodia</taxon>
    </lineage>
</organism>